<dbReference type="Gene3D" id="3.30.70.2740">
    <property type="match status" value="1"/>
</dbReference>
<evidence type="ECO:0000313" key="7">
    <source>
        <dbReference type="Proteomes" id="UP001185792"/>
    </source>
</evidence>
<dbReference type="InterPro" id="IPR006094">
    <property type="entry name" value="Oxid_FAD_bind_N"/>
</dbReference>
<evidence type="ECO:0000259" key="5">
    <source>
        <dbReference type="PROSITE" id="PS51387"/>
    </source>
</evidence>
<dbReference type="SUPFAM" id="SSF55103">
    <property type="entry name" value="FAD-linked oxidases, C-terminal domain"/>
    <property type="match status" value="1"/>
</dbReference>
<feature type="domain" description="FAD-binding PCMH-type" evidence="5">
    <location>
        <begin position="47"/>
        <end position="226"/>
    </location>
</feature>
<protein>
    <submittedName>
        <fullName evidence="6">FAD-linked oxidase C-terminal domain-containing protein</fullName>
    </submittedName>
</protein>
<dbReference type="InterPro" id="IPR036318">
    <property type="entry name" value="FAD-bd_PCMH-like_sf"/>
</dbReference>
<evidence type="ECO:0000256" key="2">
    <source>
        <dbReference type="ARBA" id="ARBA00022630"/>
    </source>
</evidence>
<evidence type="ECO:0000313" key="6">
    <source>
        <dbReference type="EMBL" id="MDV7133912.1"/>
    </source>
</evidence>
<dbReference type="InterPro" id="IPR004113">
    <property type="entry name" value="FAD-bd_oxidored_4_C"/>
</dbReference>
<keyword evidence="2" id="KW-0285">Flavoprotein</keyword>
<dbReference type="Gene3D" id="1.10.45.10">
    <property type="entry name" value="Vanillyl-alcohol Oxidase, Chain A, domain 4"/>
    <property type="match status" value="1"/>
</dbReference>
<dbReference type="PANTHER" id="PTHR42934:SF2">
    <property type="entry name" value="GLYCOLATE OXIDASE SUBUNIT GLCD"/>
    <property type="match status" value="1"/>
</dbReference>
<dbReference type="Proteomes" id="UP001185792">
    <property type="component" value="Unassembled WGS sequence"/>
</dbReference>
<sequence>MSASTVEVFAHSTELADELASAIPADRLVTDRDVIATYLHDEAEWAPYGAPLLVVRPRSAEEVQSVVRACIVRHVPVVTRGAGTGLSGGANAIDGCVIVSFDKMNTIKEINSLERLAVVEPGVVNDDLRAACAEEGLWYPPDPSSAAWSTIGGNVATNAGGLCCVKYGVTRDYVLGVQVVTGTGELVRLGRRTAKGVAGYDLAGLMVGSEGTLGVITEITVKLRPLQEPQRTIVGYFDSTVDAGHAVRAVAEDGLTPSALELIDRQCLVAVDAWKNMGLSADANVLLLGRIDTPGAVGDIEAERMLACYKRAGATWSAQSTNQQEADALFLARRLAYPALERLGPVLTEDICVPKAVVPEMLTRIEEIGLRYDTHIASIAHAGDGNLHPLLITPNDDEDARIRAQAAFAEIIDAAIRYGGTVTGEHGIGLLKMDGLAQELVPPVMDMHRAVKGALDPHGIMNPGKVFRL</sequence>
<organism evidence="6 7">
    <name type="scientific">Williamsia marianensis</name>
    <dbReference type="NCBI Taxonomy" id="85044"/>
    <lineage>
        <taxon>Bacteria</taxon>
        <taxon>Bacillati</taxon>
        <taxon>Actinomycetota</taxon>
        <taxon>Actinomycetes</taxon>
        <taxon>Mycobacteriales</taxon>
        <taxon>Nocardiaceae</taxon>
        <taxon>Williamsia</taxon>
    </lineage>
</organism>
<comment type="cofactor">
    <cofactor evidence="1">
        <name>FAD</name>
        <dbReference type="ChEBI" id="CHEBI:57692"/>
    </cofactor>
</comment>
<dbReference type="Pfam" id="PF02913">
    <property type="entry name" value="FAD-oxidase_C"/>
    <property type="match status" value="1"/>
</dbReference>
<dbReference type="InterPro" id="IPR016164">
    <property type="entry name" value="FAD-linked_Oxase-like_C"/>
</dbReference>
<name>A0ABU4ERM9_WILMA</name>
<dbReference type="PROSITE" id="PS51387">
    <property type="entry name" value="FAD_PCMH"/>
    <property type="match status" value="1"/>
</dbReference>
<dbReference type="InterPro" id="IPR016166">
    <property type="entry name" value="FAD-bd_PCMH"/>
</dbReference>
<accession>A0ABU4ERM9</accession>
<reference evidence="6 7" key="1">
    <citation type="submission" date="2023-10" db="EMBL/GenBank/DDBJ databases">
        <title>Development of a sustainable strategy for remediation of hydrocarbon-contaminated territories based on the waste exchange concept.</title>
        <authorList>
            <person name="Krivoruchko A."/>
        </authorList>
    </citation>
    <scope>NUCLEOTIDE SEQUENCE [LARGE SCALE GENOMIC DNA]</scope>
    <source>
        <strain evidence="6 7">IEGM 1236</strain>
    </source>
</reference>
<dbReference type="InterPro" id="IPR016169">
    <property type="entry name" value="FAD-bd_PCMH_sub2"/>
</dbReference>
<comment type="caution">
    <text evidence="6">The sequence shown here is derived from an EMBL/GenBank/DDBJ whole genome shotgun (WGS) entry which is preliminary data.</text>
</comment>
<gene>
    <name evidence="6" type="ORF">R4198_09405</name>
</gene>
<proteinExistence type="predicted"/>
<keyword evidence="7" id="KW-1185">Reference proteome</keyword>
<dbReference type="Pfam" id="PF01565">
    <property type="entry name" value="FAD_binding_4"/>
    <property type="match status" value="1"/>
</dbReference>
<dbReference type="InterPro" id="IPR051914">
    <property type="entry name" value="FAD-linked_OxidoTrans_Type4"/>
</dbReference>
<dbReference type="Gene3D" id="3.30.465.10">
    <property type="match status" value="1"/>
</dbReference>
<dbReference type="EMBL" id="JAWLUM010000001">
    <property type="protein sequence ID" value="MDV7133912.1"/>
    <property type="molecule type" value="Genomic_DNA"/>
</dbReference>
<keyword evidence="4" id="KW-0560">Oxidoreductase</keyword>
<keyword evidence="3" id="KW-0274">FAD</keyword>
<dbReference type="SUPFAM" id="SSF56176">
    <property type="entry name" value="FAD-binding/transporter-associated domain-like"/>
    <property type="match status" value="1"/>
</dbReference>
<evidence type="ECO:0000256" key="4">
    <source>
        <dbReference type="ARBA" id="ARBA00023002"/>
    </source>
</evidence>
<dbReference type="PANTHER" id="PTHR42934">
    <property type="entry name" value="GLYCOLATE OXIDASE SUBUNIT GLCD"/>
    <property type="match status" value="1"/>
</dbReference>
<dbReference type="InterPro" id="IPR016171">
    <property type="entry name" value="Vanillyl_alc_oxidase_C-sub2"/>
</dbReference>
<evidence type="ECO:0000256" key="1">
    <source>
        <dbReference type="ARBA" id="ARBA00001974"/>
    </source>
</evidence>
<evidence type="ECO:0000256" key="3">
    <source>
        <dbReference type="ARBA" id="ARBA00022827"/>
    </source>
</evidence>